<organism evidence="4 5">
    <name type="scientific">Neurospora tetraspora</name>
    <dbReference type="NCBI Taxonomy" id="94610"/>
    <lineage>
        <taxon>Eukaryota</taxon>
        <taxon>Fungi</taxon>
        <taxon>Dikarya</taxon>
        <taxon>Ascomycota</taxon>
        <taxon>Pezizomycotina</taxon>
        <taxon>Sordariomycetes</taxon>
        <taxon>Sordariomycetidae</taxon>
        <taxon>Sordariales</taxon>
        <taxon>Sordariaceae</taxon>
        <taxon>Neurospora</taxon>
    </lineage>
</organism>
<name>A0AAE0J849_9PEZI</name>
<evidence type="ECO:0000256" key="1">
    <source>
        <dbReference type="SAM" id="Coils"/>
    </source>
</evidence>
<keyword evidence="5" id="KW-1185">Reference proteome</keyword>
<feature type="coiled-coil region" evidence="1">
    <location>
        <begin position="143"/>
        <end position="198"/>
    </location>
</feature>
<feature type="region of interest" description="Disordered" evidence="2">
    <location>
        <begin position="23"/>
        <end position="47"/>
    </location>
</feature>
<reference evidence="4" key="1">
    <citation type="journal article" date="2023" name="Mol. Phylogenet. Evol.">
        <title>Genome-scale phylogeny and comparative genomics of the fungal order Sordariales.</title>
        <authorList>
            <person name="Hensen N."/>
            <person name="Bonometti L."/>
            <person name="Westerberg I."/>
            <person name="Brannstrom I.O."/>
            <person name="Guillou S."/>
            <person name="Cros-Aarteil S."/>
            <person name="Calhoun S."/>
            <person name="Haridas S."/>
            <person name="Kuo A."/>
            <person name="Mondo S."/>
            <person name="Pangilinan J."/>
            <person name="Riley R."/>
            <person name="LaButti K."/>
            <person name="Andreopoulos B."/>
            <person name="Lipzen A."/>
            <person name="Chen C."/>
            <person name="Yan M."/>
            <person name="Daum C."/>
            <person name="Ng V."/>
            <person name="Clum A."/>
            <person name="Steindorff A."/>
            <person name="Ohm R.A."/>
            <person name="Martin F."/>
            <person name="Silar P."/>
            <person name="Natvig D.O."/>
            <person name="Lalanne C."/>
            <person name="Gautier V."/>
            <person name="Ament-Velasquez S.L."/>
            <person name="Kruys A."/>
            <person name="Hutchinson M.I."/>
            <person name="Powell A.J."/>
            <person name="Barry K."/>
            <person name="Miller A.N."/>
            <person name="Grigoriev I.V."/>
            <person name="Debuchy R."/>
            <person name="Gladieux P."/>
            <person name="Hiltunen Thoren M."/>
            <person name="Johannesson H."/>
        </authorList>
    </citation>
    <scope>NUCLEOTIDE SEQUENCE</scope>
    <source>
        <strain evidence="4">CBS 560.94</strain>
    </source>
</reference>
<evidence type="ECO:0000256" key="2">
    <source>
        <dbReference type="SAM" id="MobiDB-lite"/>
    </source>
</evidence>
<proteinExistence type="predicted"/>
<feature type="chain" id="PRO_5042271366" evidence="3">
    <location>
        <begin position="19"/>
        <end position="340"/>
    </location>
</feature>
<dbReference type="Proteomes" id="UP001278500">
    <property type="component" value="Unassembled WGS sequence"/>
</dbReference>
<evidence type="ECO:0000313" key="4">
    <source>
        <dbReference type="EMBL" id="KAK3338740.1"/>
    </source>
</evidence>
<reference evidence="4" key="2">
    <citation type="submission" date="2023-06" db="EMBL/GenBank/DDBJ databases">
        <authorList>
            <consortium name="Lawrence Berkeley National Laboratory"/>
            <person name="Haridas S."/>
            <person name="Hensen N."/>
            <person name="Bonometti L."/>
            <person name="Westerberg I."/>
            <person name="Brannstrom I.O."/>
            <person name="Guillou S."/>
            <person name="Cros-Aarteil S."/>
            <person name="Calhoun S."/>
            <person name="Kuo A."/>
            <person name="Mondo S."/>
            <person name="Pangilinan J."/>
            <person name="Riley R."/>
            <person name="Labutti K."/>
            <person name="Andreopoulos B."/>
            <person name="Lipzen A."/>
            <person name="Chen C."/>
            <person name="Yanf M."/>
            <person name="Daum C."/>
            <person name="Ng V."/>
            <person name="Clum A."/>
            <person name="Steindorff A."/>
            <person name="Ohm R."/>
            <person name="Martin F."/>
            <person name="Silar P."/>
            <person name="Natvig D."/>
            <person name="Lalanne C."/>
            <person name="Gautier V."/>
            <person name="Ament-Velasquez S.L."/>
            <person name="Kruys A."/>
            <person name="Hutchinson M.I."/>
            <person name="Powell A.J."/>
            <person name="Barry K."/>
            <person name="Miller A.N."/>
            <person name="Grigoriev I.V."/>
            <person name="Debuchy R."/>
            <person name="Gladieux P."/>
            <person name="Thoren M.H."/>
            <person name="Johannesson H."/>
        </authorList>
    </citation>
    <scope>NUCLEOTIDE SEQUENCE</scope>
    <source>
        <strain evidence="4">CBS 560.94</strain>
    </source>
</reference>
<keyword evidence="3" id="KW-0732">Signal</keyword>
<accession>A0AAE0J849</accession>
<dbReference type="EMBL" id="JAUEPP010000007">
    <property type="protein sequence ID" value="KAK3338740.1"/>
    <property type="molecule type" value="Genomic_DNA"/>
</dbReference>
<comment type="caution">
    <text evidence="4">The sequence shown here is derived from an EMBL/GenBank/DDBJ whole genome shotgun (WGS) entry which is preliminary data.</text>
</comment>
<feature type="region of interest" description="Disordered" evidence="2">
    <location>
        <begin position="300"/>
        <end position="319"/>
    </location>
</feature>
<protein>
    <submittedName>
        <fullName evidence="4">Uncharacterized protein</fullName>
    </submittedName>
</protein>
<dbReference type="RefSeq" id="XP_062678100.1">
    <property type="nucleotide sequence ID" value="XM_062830763.1"/>
</dbReference>
<keyword evidence="1" id="KW-0175">Coiled coil</keyword>
<feature type="compositionally biased region" description="Low complexity" evidence="2">
    <location>
        <begin position="302"/>
        <end position="314"/>
    </location>
</feature>
<evidence type="ECO:0000256" key="3">
    <source>
        <dbReference type="SAM" id="SignalP"/>
    </source>
</evidence>
<gene>
    <name evidence="4" type="ORF">B0H65DRAFT_579458</name>
</gene>
<sequence length="340" mass="38114">MSPVTMATTALTVVSTMATIVQQMPTPRPTTTVPLPEPSETASQSSGPGLFVPEPYYSGTSFFASIANILYMFVYTIPRGVCGILELFLMFRRQREALAKEAEERSHRIQMTEGINRMVVLMESQTERMNKMAELMGTMVEDNKALKEDNKGLSQRLERVETDNTVLRRTVERLETGMKEMKEENKAMQEGITEAVEKGTKEGIKGSLTEASQAMTEAVKEGVKEGFKDVMKEANPSRMQDSEKLINGMERMVTVVQGLEGVFRVALEGVETRIGAIEHMVDWMLDYHLDENKRFHALKDGSTSTASSSTTPTSWGGDLVENRIIVDEGDWEDHKKPWEK</sequence>
<dbReference type="AlphaFoldDB" id="A0AAE0J849"/>
<dbReference type="GeneID" id="87867917"/>
<evidence type="ECO:0000313" key="5">
    <source>
        <dbReference type="Proteomes" id="UP001278500"/>
    </source>
</evidence>
<feature type="signal peptide" evidence="3">
    <location>
        <begin position="1"/>
        <end position="18"/>
    </location>
</feature>